<dbReference type="InterPro" id="IPR036866">
    <property type="entry name" value="RibonucZ/Hydroxyglut_hydro"/>
</dbReference>
<protein>
    <submittedName>
        <fullName evidence="4">Metallo-beta-lactamase family protein</fullName>
    </submittedName>
</protein>
<feature type="domain" description="Metallo-beta-lactamase" evidence="2">
    <location>
        <begin position="20"/>
        <end position="236"/>
    </location>
</feature>
<sequence>MLHEIPPFTLTFLGGAGTVTGSKMLLKTDRHQVLIDCGLFQGLKQLRLLNWQDLQLNVEELDAIILTHGHLDHCGYLPVLTKNGYNGPIYATTPTRDVTEIILRDSAKIQEEDAAEANRRGYSKHTPAKPLYTSEDVDITMPLFETHDDNEWVIINEDFKFCFRRSGHILGSAFIELKCKGRKIVFSGDIGRRQPLLMDPPAIIREADYLVLESTYGDRLHERASAYEELQAYVNHTVEKGGVLVIPSFAVERAQELLLILNTLREDRSIPPIPIYLDTPMGIDVTELYLHHRDWHSLSDAECRTMMHNVHVIRDFEQTLRVLDKPGPKIVIAGSGMVTGGRVLYYLQRLLDDAKNTVLLVGYQAPGTRGSLLLSGATEIKMQGNYYPVRAEIQQISSLSAHGDQAELLWWISHLKNAPMQVYLNHGEAQALEALRLKITDTLGWSCTIAEMGKTYELH</sequence>
<dbReference type="Gene3D" id="3.60.15.10">
    <property type="entry name" value="Ribonuclease Z/Hydroxyacylglutathione hydrolase-like"/>
    <property type="match status" value="1"/>
</dbReference>
<dbReference type="Gene3D" id="3.40.50.10890">
    <property type="match status" value="1"/>
</dbReference>
<dbReference type="AlphaFoldDB" id="A0A1N6X1Q7"/>
<dbReference type="Pfam" id="PF07521">
    <property type="entry name" value="RMMBL"/>
    <property type="match status" value="1"/>
</dbReference>
<evidence type="ECO:0000256" key="1">
    <source>
        <dbReference type="ARBA" id="ARBA00022801"/>
    </source>
</evidence>
<dbReference type="EMBL" id="FTNM01000002">
    <property type="protein sequence ID" value="SIQ96237.1"/>
    <property type="molecule type" value="Genomic_DNA"/>
</dbReference>
<evidence type="ECO:0000259" key="2">
    <source>
        <dbReference type="SMART" id="SM00849"/>
    </source>
</evidence>
<dbReference type="PANTHER" id="PTHR11203">
    <property type="entry name" value="CLEAVAGE AND POLYADENYLATION SPECIFICITY FACTOR FAMILY MEMBER"/>
    <property type="match status" value="1"/>
</dbReference>
<accession>A0A1N6X1Q7</accession>
<dbReference type="Proteomes" id="UP000185924">
    <property type="component" value="Unassembled WGS sequence"/>
</dbReference>
<reference evidence="5" key="1">
    <citation type="submission" date="2017-01" db="EMBL/GenBank/DDBJ databases">
        <authorList>
            <person name="Varghese N."/>
            <person name="Submissions S."/>
        </authorList>
    </citation>
    <scope>NUCLEOTIDE SEQUENCE [LARGE SCALE GENOMIC DNA]</scope>
    <source>
        <strain evidence="5">DM9</strain>
    </source>
</reference>
<dbReference type="InterPro" id="IPR050698">
    <property type="entry name" value="MBL"/>
</dbReference>
<dbReference type="GO" id="GO:0004521">
    <property type="term" value="F:RNA endonuclease activity"/>
    <property type="evidence" value="ECO:0007669"/>
    <property type="project" value="TreeGrafter"/>
</dbReference>
<dbReference type="InterPro" id="IPR001279">
    <property type="entry name" value="Metallo-B-lactamas"/>
</dbReference>
<feature type="domain" description="Beta-Casp" evidence="3">
    <location>
        <begin position="254"/>
        <end position="373"/>
    </location>
</feature>
<dbReference type="Pfam" id="PF10996">
    <property type="entry name" value="Beta-Casp"/>
    <property type="match status" value="1"/>
</dbReference>
<keyword evidence="1" id="KW-0378">Hydrolase</keyword>
<dbReference type="SMART" id="SM00849">
    <property type="entry name" value="Lactamase_B"/>
    <property type="match status" value="1"/>
</dbReference>
<organism evidence="4 5">
    <name type="scientific">Pontibacter lucknowensis</name>
    <dbReference type="NCBI Taxonomy" id="1077936"/>
    <lineage>
        <taxon>Bacteria</taxon>
        <taxon>Pseudomonadati</taxon>
        <taxon>Bacteroidota</taxon>
        <taxon>Cytophagia</taxon>
        <taxon>Cytophagales</taxon>
        <taxon>Hymenobacteraceae</taxon>
        <taxon>Pontibacter</taxon>
    </lineage>
</organism>
<dbReference type="InterPro" id="IPR022712">
    <property type="entry name" value="Beta_Casp"/>
</dbReference>
<dbReference type="CDD" id="cd16295">
    <property type="entry name" value="TTHA0252-CPSF-like_MBL-fold"/>
    <property type="match status" value="1"/>
</dbReference>
<dbReference type="InterPro" id="IPR011108">
    <property type="entry name" value="RMMBL"/>
</dbReference>
<dbReference type="RefSeq" id="WP_076421873.1">
    <property type="nucleotide sequence ID" value="NZ_FTNM01000002.1"/>
</dbReference>
<gene>
    <name evidence="4" type="ORF">SAMN05421545_1877</name>
</gene>
<dbReference type="Pfam" id="PF00753">
    <property type="entry name" value="Lactamase_B"/>
    <property type="match status" value="1"/>
</dbReference>
<evidence type="ECO:0000313" key="5">
    <source>
        <dbReference type="Proteomes" id="UP000185924"/>
    </source>
</evidence>
<dbReference type="SMART" id="SM01027">
    <property type="entry name" value="Beta-Casp"/>
    <property type="match status" value="1"/>
</dbReference>
<evidence type="ECO:0000259" key="3">
    <source>
        <dbReference type="SMART" id="SM01027"/>
    </source>
</evidence>
<name>A0A1N6X1Q7_9BACT</name>
<dbReference type="OrthoDB" id="9803916at2"/>
<dbReference type="SUPFAM" id="SSF56281">
    <property type="entry name" value="Metallo-hydrolase/oxidoreductase"/>
    <property type="match status" value="1"/>
</dbReference>
<evidence type="ECO:0000313" key="4">
    <source>
        <dbReference type="EMBL" id="SIQ96237.1"/>
    </source>
</evidence>
<dbReference type="PANTHER" id="PTHR11203:SF37">
    <property type="entry name" value="INTEGRATOR COMPLEX SUBUNIT 11"/>
    <property type="match status" value="1"/>
</dbReference>
<proteinExistence type="predicted"/>
<keyword evidence="5" id="KW-1185">Reference proteome</keyword>
<dbReference type="GO" id="GO:0016787">
    <property type="term" value="F:hydrolase activity"/>
    <property type="evidence" value="ECO:0007669"/>
    <property type="project" value="UniProtKB-KW"/>
</dbReference>